<evidence type="ECO:0000256" key="2">
    <source>
        <dbReference type="SAM" id="SignalP"/>
    </source>
</evidence>
<reference evidence="4" key="1">
    <citation type="submission" date="2016-03" db="EMBL/GenBank/DDBJ databases">
        <authorList>
            <person name="Ploux O."/>
        </authorList>
    </citation>
    <scope>NUCLEOTIDE SEQUENCE</scope>
    <source>
        <tissue evidence="4">Mantle</tissue>
    </source>
</reference>
<dbReference type="SMART" id="SM00198">
    <property type="entry name" value="SCP"/>
    <property type="match status" value="1"/>
</dbReference>
<proteinExistence type="predicted"/>
<dbReference type="PRINTS" id="PR00837">
    <property type="entry name" value="V5TPXLIKE"/>
</dbReference>
<evidence type="ECO:0000256" key="1">
    <source>
        <dbReference type="SAM" id="MobiDB-lite"/>
    </source>
</evidence>
<dbReference type="InterPro" id="IPR001283">
    <property type="entry name" value="CRISP-related"/>
</dbReference>
<dbReference type="Gene3D" id="3.40.33.10">
    <property type="entry name" value="CAP"/>
    <property type="match status" value="1"/>
</dbReference>
<dbReference type="Pfam" id="PF00188">
    <property type="entry name" value="CAP"/>
    <property type="match status" value="1"/>
</dbReference>
<keyword evidence="2" id="KW-0732">Signal</keyword>
<evidence type="ECO:0000259" key="3">
    <source>
        <dbReference type="SMART" id="SM00198"/>
    </source>
</evidence>
<dbReference type="EMBL" id="GELH01000947">
    <property type="protein sequence ID" value="JAS03325.1"/>
    <property type="molecule type" value="Transcribed_RNA"/>
</dbReference>
<feature type="signal peptide" evidence="2">
    <location>
        <begin position="1"/>
        <end position="20"/>
    </location>
</feature>
<dbReference type="InterPro" id="IPR035940">
    <property type="entry name" value="CAP_sf"/>
</dbReference>
<dbReference type="AlphaFoldDB" id="A0A194AJ68"/>
<feature type="chain" id="PRO_5013481041" description="SCP domain-containing protein" evidence="2">
    <location>
        <begin position="21"/>
        <end position="422"/>
    </location>
</feature>
<feature type="domain" description="SCP" evidence="3">
    <location>
        <begin position="173"/>
        <end position="321"/>
    </location>
</feature>
<dbReference type="InterPro" id="IPR014044">
    <property type="entry name" value="CAP_dom"/>
</dbReference>
<dbReference type="PANTHER" id="PTHR10334">
    <property type="entry name" value="CYSTEINE-RICH SECRETORY PROTEIN-RELATED"/>
    <property type="match status" value="1"/>
</dbReference>
<evidence type="ECO:0000313" key="4">
    <source>
        <dbReference type="EMBL" id="JAS03324.1"/>
    </source>
</evidence>
<feature type="region of interest" description="Disordered" evidence="1">
    <location>
        <begin position="117"/>
        <end position="158"/>
    </location>
</feature>
<sequence>MERHVLIVVQLLLVVGGVVSAPQKRALEKIVVDNGMPPNEEPEPQVIYPEGERGLDATDKRGGLMKTKRGGDMKVLREVMERANAEKRIPYDKSNNMDMRNLVDDEIMKNREVNMGSDMRRERTEQEKRRDENARALTNERNEMKDARSNAEKRGDKDGMMIGKRATSQMTKSEIQEALNDHRKYRAQEDASNMWSIEWSVDLANLAQELADTCVFKHDKLKLNSTTHVGQNLGAMTGQHSSISLILGLFYDEKKDYDFITNSWDPNKMVGHYLQMSNWQTTLVGCGKKVCDKLEVVPTGEFWTDATYYVCDYWPPVSWKEPPYEKGEHCSMCIMPESPGMGFQCKDDGCDECRLDDANQNCHPPIECPRYTPDTYVYQNTCKTIEKWGACNKDDRNHAFAKINCQTTCKVCADVPQRFHSQ</sequence>
<name>A0A194AJ68_PINFU</name>
<protein>
    <recommendedName>
        <fullName evidence="3">SCP domain-containing protein</fullName>
    </recommendedName>
</protein>
<accession>A0A194AJ68</accession>
<organism evidence="4">
    <name type="scientific">Pinctada fucata</name>
    <name type="common">Akoya pearl oyster</name>
    <name type="synonym">Pinctada imbricata fucata</name>
    <dbReference type="NCBI Taxonomy" id="50426"/>
    <lineage>
        <taxon>Eukaryota</taxon>
        <taxon>Metazoa</taxon>
        <taxon>Spiralia</taxon>
        <taxon>Lophotrochozoa</taxon>
        <taxon>Mollusca</taxon>
        <taxon>Bivalvia</taxon>
        <taxon>Autobranchia</taxon>
        <taxon>Pteriomorphia</taxon>
        <taxon>Pterioida</taxon>
        <taxon>Pterioidea</taxon>
        <taxon>Pteriidae</taxon>
        <taxon>Pinctada</taxon>
    </lineage>
</organism>
<dbReference type="SUPFAM" id="SSF55797">
    <property type="entry name" value="PR-1-like"/>
    <property type="match status" value="1"/>
</dbReference>
<dbReference type="EMBL" id="GELH01000948">
    <property type="protein sequence ID" value="JAS03324.1"/>
    <property type="molecule type" value="Transcribed_RNA"/>
</dbReference>